<dbReference type="GO" id="GO:0006644">
    <property type="term" value="P:phospholipid metabolic process"/>
    <property type="evidence" value="ECO:0007669"/>
    <property type="project" value="InterPro"/>
</dbReference>
<dbReference type="Pfam" id="PF01569">
    <property type="entry name" value="PAP2"/>
    <property type="match status" value="1"/>
</dbReference>
<dbReference type="InterPro" id="IPR036938">
    <property type="entry name" value="PAP2/HPO_sf"/>
</dbReference>
<evidence type="ECO:0000256" key="5">
    <source>
        <dbReference type="ARBA" id="ARBA00023136"/>
    </source>
</evidence>
<evidence type="ECO:0000313" key="9">
    <source>
        <dbReference type="EMBL" id="KAJ3049944.1"/>
    </source>
</evidence>
<keyword evidence="3 7" id="KW-0812">Transmembrane</keyword>
<dbReference type="InterPro" id="IPR043216">
    <property type="entry name" value="PAP-like"/>
</dbReference>
<dbReference type="PANTHER" id="PTHR10165">
    <property type="entry name" value="LIPID PHOSPHATE PHOSPHATASE"/>
    <property type="match status" value="1"/>
</dbReference>
<dbReference type="Proteomes" id="UP001212841">
    <property type="component" value="Unassembled WGS sequence"/>
</dbReference>
<proteinExistence type="inferred from homology"/>
<evidence type="ECO:0000259" key="8">
    <source>
        <dbReference type="SMART" id="SM00014"/>
    </source>
</evidence>
<comment type="caution">
    <text evidence="9">The sequence shown here is derived from an EMBL/GenBank/DDBJ whole genome shotgun (WGS) entry which is preliminary data.</text>
</comment>
<evidence type="ECO:0000256" key="1">
    <source>
        <dbReference type="ARBA" id="ARBA00004141"/>
    </source>
</evidence>
<dbReference type="SUPFAM" id="SSF48317">
    <property type="entry name" value="Acid phosphatase/Vanadium-dependent haloperoxidase"/>
    <property type="match status" value="1"/>
</dbReference>
<reference evidence="9" key="1">
    <citation type="submission" date="2020-05" db="EMBL/GenBank/DDBJ databases">
        <title>Phylogenomic resolution of chytrid fungi.</title>
        <authorList>
            <person name="Stajich J.E."/>
            <person name="Amses K."/>
            <person name="Simmons R."/>
            <person name="Seto K."/>
            <person name="Myers J."/>
            <person name="Bonds A."/>
            <person name="Quandt C.A."/>
            <person name="Barry K."/>
            <person name="Liu P."/>
            <person name="Grigoriev I."/>
            <person name="Longcore J.E."/>
            <person name="James T.Y."/>
        </authorList>
    </citation>
    <scope>NUCLEOTIDE SEQUENCE</scope>
    <source>
        <strain evidence="9">JEL0318</strain>
    </source>
</reference>
<gene>
    <name evidence="9" type="ORF">HK097_009069</name>
</gene>
<name>A0AAD5SBR8_9FUNG</name>
<dbReference type="GO" id="GO:0008195">
    <property type="term" value="F:phosphatidate phosphatase activity"/>
    <property type="evidence" value="ECO:0007669"/>
    <property type="project" value="TreeGrafter"/>
</dbReference>
<sequence length="337" mass="37024">MPAQVHIDEVDRRRRRRRSSLNPRRVAVVLLAIGGALLELVPPYERVAFAFDLSIAYPLLKETVPNWLLGILAVALPIVVIVVVSLIATKKGERNYDLQTSLLGLATSLSFTLLLTQIVKVATGGLRPNFLARCQPVLDPNDTILHRVLYCTGDYPIVKEGRKSFFSGHSSFSHASLVYLALYLSRHLNFRRPPIGLKYIICLLPLILAALIALSRVANYWHRWEDVTVGAVVGYGVALLSYRYHHPPSNPDAMGETDKFVGEDEDSEDEGTLPRHTGEIGTDTLQLRGPGNGRVGGSEHILGDAPFVTSPASTPLPPVGNGNVIPLEEHKVDNLVR</sequence>
<feature type="domain" description="Phosphatidic acid phosphatase type 2/haloperoxidase" evidence="8">
    <location>
        <begin position="103"/>
        <end position="242"/>
    </location>
</feature>
<evidence type="ECO:0000256" key="4">
    <source>
        <dbReference type="ARBA" id="ARBA00022989"/>
    </source>
</evidence>
<feature type="transmembrane region" description="Helical" evidence="7">
    <location>
        <begin position="26"/>
        <end position="44"/>
    </location>
</feature>
<evidence type="ECO:0000256" key="3">
    <source>
        <dbReference type="ARBA" id="ARBA00022692"/>
    </source>
</evidence>
<dbReference type="AlphaFoldDB" id="A0AAD5SBR8"/>
<accession>A0AAD5SBR8</accession>
<dbReference type="EMBL" id="JADGJD010000573">
    <property type="protein sequence ID" value="KAJ3049944.1"/>
    <property type="molecule type" value="Genomic_DNA"/>
</dbReference>
<dbReference type="SMART" id="SM00014">
    <property type="entry name" value="acidPPc"/>
    <property type="match status" value="1"/>
</dbReference>
<dbReference type="GO" id="GO:0016020">
    <property type="term" value="C:membrane"/>
    <property type="evidence" value="ECO:0007669"/>
    <property type="project" value="UniProtKB-SubCell"/>
</dbReference>
<organism evidence="9 10">
    <name type="scientific">Rhizophlyctis rosea</name>
    <dbReference type="NCBI Taxonomy" id="64517"/>
    <lineage>
        <taxon>Eukaryota</taxon>
        <taxon>Fungi</taxon>
        <taxon>Fungi incertae sedis</taxon>
        <taxon>Chytridiomycota</taxon>
        <taxon>Chytridiomycota incertae sedis</taxon>
        <taxon>Chytridiomycetes</taxon>
        <taxon>Rhizophlyctidales</taxon>
        <taxon>Rhizophlyctidaceae</taxon>
        <taxon>Rhizophlyctis</taxon>
    </lineage>
</organism>
<protein>
    <recommendedName>
        <fullName evidence="8">Phosphatidic acid phosphatase type 2/haloperoxidase domain-containing protein</fullName>
    </recommendedName>
</protein>
<evidence type="ECO:0000313" key="10">
    <source>
        <dbReference type="Proteomes" id="UP001212841"/>
    </source>
</evidence>
<dbReference type="InterPro" id="IPR000326">
    <property type="entry name" value="PAP2/HPO"/>
</dbReference>
<feature type="transmembrane region" description="Helical" evidence="7">
    <location>
        <begin position="227"/>
        <end position="244"/>
    </location>
</feature>
<keyword evidence="4 7" id="KW-1133">Transmembrane helix</keyword>
<dbReference type="GO" id="GO:0046839">
    <property type="term" value="P:phospholipid dephosphorylation"/>
    <property type="evidence" value="ECO:0007669"/>
    <property type="project" value="TreeGrafter"/>
</dbReference>
<evidence type="ECO:0000256" key="2">
    <source>
        <dbReference type="ARBA" id="ARBA00008816"/>
    </source>
</evidence>
<evidence type="ECO:0000256" key="6">
    <source>
        <dbReference type="SAM" id="MobiDB-lite"/>
    </source>
</evidence>
<keyword evidence="10" id="KW-1185">Reference proteome</keyword>
<feature type="transmembrane region" description="Helical" evidence="7">
    <location>
        <begin position="64"/>
        <end position="88"/>
    </location>
</feature>
<comment type="subcellular location">
    <subcellularLocation>
        <location evidence="1">Membrane</location>
        <topology evidence="1">Multi-pass membrane protein</topology>
    </subcellularLocation>
</comment>
<dbReference type="PANTHER" id="PTHR10165:SF35">
    <property type="entry name" value="RE23632P"/>
    <property type="match status" value="1"/>
</dbReference>
<dbReference type="Gene3D" id="1.20.144.10">
    <property type="entry name" value="Phosphatidic acid phosphatase type 2/haloperoxidase"/>
    <property type="match status" value="1"/>
</dbReference>
<comment type="similarity">
    <text evidence="2">Belongs to the PA-phosphatase related phosphoesterase family.</text>
</comment>
<feature type="transmembrane region" description="Helical" evidence="7">
    <location>
        <begin position="196"/>
        <end position="215"/>
    </location>
</feature>
<keyword evidence="5 7" id="KW-0472">Membrane</keyword>
<feature type="region of interest" description="Disordered" evidence="6">
    <location>
        <begin position="250"/>
        <end position="291"/>
    </location>
</feature>
<evidence type="ECO:0000256" key="7">
    <source>
        <dbReference type="SAM" id="Phobius"/>
    </source>
</evidence>